<reference evidence="1 2" key="1">
    <citation type="submission" date="2022-06" db="EMBL/GenBank/DDBJ databases">
        <authorList>
            <person name="Sun Q."/>
        </authorList>
    </citation>
    <scope>NUCLEOTIDE SEQUENCE [LARGE SCALE GENOMIC DNA]</scope>
    <source>
        <strain evidence="1 2">S153</strain>
    </source>
</reference>
<sequence>MQAKAGAGSLSSAVNRSSLRALSLGENNRIDPKKADVLRLNIGSSRDDACIIHTLGAVGQVSPDQPRSSDVNRFRSCPIRPTASRQFSRISMLTIHGLPA</sequence>
<dbReference type="Proteomes" id="UP001155079">
    <property type="component" value="Unassembled WGS sequence"/>
</dbReference>
<evidence type="ECO:0000313" key="1">
    <source>
        <dbReference type="EMBL" id="MCM2401627.1"/>
    </source>
</evidence>
<protein>
    <submittedName>
        <fullName evidence="1">Uncharacterized protein</fullName>
    </submittedName>
</protein>
<comment type="caution">
    <text evidence="1">The sequence shown here is derived from an EMBL/GenBank/DDBJ whole genome shotgun (WGS) entry which is preliminary data.</text>
</comment>
<proteinExistence type="predicted"/>
<evidence type="ECO:0000313" key="2">
    <source>
        <dbReference type="Proteomes" id="UP001155079"/>
    </source>
</evidence>
<dbReference type="EMBL" id="JAMQAY010000003">
    <property type="protein sequence ID" value="MCM2401627.1"/>
    <property type="molecule type" value="Genomic_DNA"/>
</dbReference>
<keyword evidence="2" id="KW-1185">Reference proteome</keyword>
<dbReference type="RefSeq" id="WP_250945027.1">
    <property type="nucleotide sequence ID" value="NZ_JAMQAY010000003.1"/>
</dbReference>
<name>A0ABT0V6Z8_9HYPH</name>
<accession>A0ABT0V6Z8</accession>
<organism evidence="1 2">
    <name type="scientific">Ciceribacter sichuanensis</name>
    <dbReference type="NCBI Taxonomy" id="2949647"/>
    <lineage>
        <taxon>Bacteria</taxon>
        <taxon>Pseudomonadati</taxon>
        <taxon>Pseudomonadota</taxon>
        <taxon>Alphaproteobacteria</taxon>
        <taxon>Hyphomicrobiales</taxon>
        <taxon>Rhizobiaceae</taxon>
        <taxon>Ciceribacter</taxon>
    </lineage>
</organism>
<gene>
    <name evidence="1" type="ORF">NBH20_10705</name>
</gene>